<gene>
    <name evidence="1" type="ORF">NIES267_28240</name>
</gene>
<dbReference type="OrthoDB" id="278697at2"/>
<organism evidence="1 2">
    <name type="scientific">Calothrix parasitica NIES-267</name>
    <dbReference type="NCBI Taxonomy" id="1973488"/>
    <lineage>
        <taxon>Bacteria</taxon>
        <taxon>Bacillati</taxon>
        <taxon>Cyanobacteriota</taxon>
        <taxon>Cyanophyceae</taxon>
        <taxon>Nostocales</taxon>
        <taxon>Calotrichaceae</taxon>
        <taxon>Calothrix</taxon>
    </lineage>
</organism>
<sequence>MLSTQTGLYQDSQLFINKLNQLDLRTIAHELMHASEKEKWSFEQTKQALNHYSMFLWLINLYPDRKLVPTQEIDRVWHYHILDTMKYAEDCQMLFGRFIHHFPYFGKRGKVDKKNLYTAFRETQKLFQQHFGIDLATVEESLQITDCQPVIYPEKMARPVVDMKIDYLGCAVRF</sequence>
<dbReference type="InterPro" id="IPR009836">
    <property type="entry name" value="GRDP-like"/>
</dbReference>
<evidence type="ECO:0000313" key="1">
    <source>
        <dbReference type="EMBL" id="BAY83337.1"/>
    </source>
</evidence>
<evidence type="ECO:0000313" key="2">
    <source>
        <dbReference type="Proteomes" id="UP000218418"/>
    </source>
</evidence>
<dbReference type="PANTHER" id="PTHR34365:SF7">
    <property type="entry name" value="GLYCINE-RICH DOMAIN-CONTAINING PROTEIN 1"/>
    <property type="match status" value="1"/>
</dbReference>
<name>A0A1Z4LQ46_9CYAN</name>
<reference evidence="1 2" key="1">
    <citation type="submission" date="2017-06" db="EMBL/GenBank/DDBJ databases">
        <title>Genome sequencing of cyanobaciteial culture collection at National Institute for Environmental Studies (NIES).</title>
        <authorList>
            <person name="Hirose Y."/>
            <person name="Shimura Y."/>
            <person name="Fujisawa T."/>
            <person name="Nakamura Y."/>
            <person name="Kawachi M."/>
        </authorList>
    </citation>
    <scope>NUCLEOTIDE SEQUENCE [LARGE SCALE GENOMIC DNA]</scope>
    <source>
        <strain evidence="1 2">NIES-267</strain>
    </source>
</reference>
<protein>
    <submittedName>
        <fullName evidence="1">Uncharacterized protein</fullName>
    </submittedName>
</protein>
<keyword evidence="2" id="KW-1185">Reference proteome</keyword>
<dbReference type="PANTHER" id="PTHR34365">
    <property type="entry name" value="ENOLASE (DUF1399)"/>
    <property type="match status" value="1"/>
</dbReference>
<proteinExistence type="predicted"/>
<dbReference type="EMBL" id="AP018227">
    <property type="protein sequence ID" value="BAY83337.1"/>
    <property type="molecule type" value="Genomic_DNA"/>
</dbReference>
<dbReference type="Pfam" id="PF07173">
    <property type="entry name" value="GRDP-like"/>
    <property type="match status" value="1"/>
</dbReference>
<dbReference type="AlphaFoldDB" id="A0A1Z4LQ46"/>
<accession>A0A1Z4LQ46</accession>
<dbReference type="Proteomes" id="UP000218418">
    <property type="component" value="Chromosome"/>
</dbReference>